<evidence type="ECO:0000313" key="2">
    <source>
        <dbReference type="EMBL" id="MBW84154.1"/>
    </source>
</evidence>
<feature type="transmembrane region" description="Helical" evidence="1">
    <location>
        <begin position="30"/>
        <end position="47"/>
    </location>
</feature>
<accession>A0A2P2ISF6</accession>
<proteinExistence type="predicted"/>
<evidence type="ECO:0000256" key="1">
    <source>
        <dbReference type="SAM" id="Phobius"/>
    </source>
</evidence>
<dbReference type="EMBL" id="GGEC01003671">
    <property type="protein sequence ID" value="MBW84154.1"/>
    <property type="molecule type" value="Transcribed_RNA"/>
</dbReference>
<dbReference type="AlphaFoldDB" id="A0A2P2ISF6"/>
<reference evidence="2" key="1">
    <citation type="submission" date="2018-02" db="EMBL/GenBank/DDBJ databases">
        <title>Rhizophora mucronata_Transcriptome.</title>
        <authorList>
            <person name="Meera S.P."/>
            <person name="Sreeshan A."/>
            <person name="Augustine A."/>
        </authorList>
    </citation>
    <scope>NUCLEOTIDE SEQUENCE</scope>
    <source>
        <tissue evidence="2">Leaf</tissue>
    </source>
</reference>
<protein>
    <submittedName>
        <fullName evidence="2">Uncharacterized protein</fullName>
    </submittedName>
</protein>
<organism evidence="2">
    <name type="scientific">Rhizophora mucronata</name>
    <name type="common">Asiatic mangrove</name>
    <dbReference type="NCBI Taxonomy" id="61149"/>
    <lineage>
        <taxon>Eukaryota</taxon>
        <taxon>Viridiplantae</taxon>
        <taxon>Streptophyta</taxon>
        <taxon>Embryophyta</taxon>
        <taxon>Tracheophyta</taxon>
        <taxon>Spermatophyta</taxon>
        <taxon>Magnoliopsida</taxon>
        <taxon>eudicotyledons</taxon>
        <taxon>Gunneridae</taxon>
        <taxon>Pentapetalae</taxon>
        <taxon>rosids</taxon>
        <taxon>fabids</taxon>
        <taxon>Malpighiales</taxon>
        <taxon>Rhizophoraceae</taxon>
        <taxon>Rhizophora</taxon>
    </lineage>
</organism>
<keyword evidence="1" id="KW-0812">Transmembrane</keyword>
<keyword evidence="1" id="KW-1133">Transmembrane helix</keyword>
<name>A0A2P2ISF6_RHIMU</name>
<sequence length="48" mass="5605">MTYFASCFSLYAGCLLYYSKLDFISFKKKLLCISWFPFVIGLLLAIQH</sequence>
<keyword evidence="1" id="KW-0472">Membrane</keyword>